<dbReference type="AlphaFoldDB" id="A0A4P8IKD3"/>
<dbReference type="SUPFAM" id="SSF51658">
    <property type="entry name" value="Xylose isomerase-like"/>
    <property type="match status" value="1"/>
</dbReference>
<keyword evidence="3" id="KW-1185">Reference proteome</keyword>
<dbReference type="PANTHER" id="PTHR12110:SF53">
    <property type="entry name" value="BLR5974 PROTEIN"/>
    <property type="match status" value="1"/>
</dbReference>
<feature type="domain" description="Xylose isomerase-like TIM barrel" evidence="1">
    <location>
        <begin position="55"/>
        <end position="299"/>
    </location>
</feature>
<evidence type="ECO:0000313" key="3">
    <source>
        <dbReference type="Proteomes" id="UP000298653"/>
    </source>
</evidence>
<dbReference type="InterPro" id="IPR050312">
    <property type="entry name" value="IolE/XylAMocC-like"/>
</dbReference>
<gene>
    <name evidence="2" type="ORF">AR1Y2_3059</name>
</gene>
<dbReference type="InterPro" id="IPR013022">
    <property type="entry name" value="Xyl_isomerase-like_TIM-brl"/>
</dbReference>
<dbReference type="PANTHER" id="PTHR12110">
    <property type="entry name" value="HYDROXYPYRUVATE ISOMERASE"/>
    <property type="match status" value="1"/>
</dbReference>
<proteinExistence type="predicted"/>
<dbReference type="Proteomes" id="UP000298653">
    <property type="component" value="Chromosome"/>
</dbReference>
<protein>
    <submittedName>
        <fullName evidence="2">L-xylulose-5-phosphate 3-epimerase</fullName>
    </submittedName>
</protein>
<dbReference type="OrthoDB" id="256906at2"/>
<dbReference type="InterPro" id="IPR036237">
    <property type="entry name" value="Xyl_isomerase-like_sf"/>
</dbReference>
<evidence type="ECO:0000313" key="2">
    <source>
        <dbReference type="EMBL" id="QCP36513.1"/>
    </source>
</evidence>
<accession>A0A4P8IKD3</accession>
<organism evidence="2 3">
    <name type="scientific">Anaerostipes rhamnosivorans</name>
    <dbReference type="NCBI Taxonomy" id="1229621"/>
    <lineage>
        <taxon>Bacteria</taxon>
        <taxon>Bacillati</taxon>
        <taxon>Bacillota</taxon>
        <taxon>Clostridia</taxon>
        <taxon>Lachnospirales</taxon>
        <taxon>Lachnospiraceae</taxon>
        <taxon>Anaerostipes</taxon>
    </lineage>
</organism>
<evidence type="ECO:0000259" key="1">
    <source>
        <dbReference type="Pfam" id="PF01261"/>
    </source>
</evidence>
<dbReference type="EMBL" id="CP040058">
    <property type="protein sequence ID" value="QCP36513.1"/>
    <property type="molecule type" value="Genomic_DNA"/>
</dbReference>
<dbReference type="Gene3D" id="3.20.20.150">
    <property type="entry name" value="Divalent-metal-dependent TIM barrel enzymes"/>
    <property type="match status" value="1"/>
</dbReference>
<sequence>MKKMTKKAADRKFKLGMHSYTLHLSGLGESWGFQSEGKTYAFEKVIDLDKFMDLAVEEGLEVLHITLVDLDKDTSPEHLEAVKENAKKHGLDLELNVSFNAPSDPRVNATIEEALEIGHSIGATLVKFSTDVEHPHPISHSCMCPEAMTQMAEIVNNFKKNIPTIEKYGMKIAIENHCDLFSDEVIWIVEQLNHPLIGACCDTINSLVMSEGVKECVDKMAPYCYCVHFCDNRVFADPDGTHSLGCAIGDGDIDVVEIMKILREKAPEELDTIDLEIELPLSGYTLEDGRKEEITAMRKSIKYMKEVLGIGTTEK</sequence>
<name>A0A4P8IKD3_9FIRM</name>
<dbReference type="Pfam" id="PF01261">
    <property type="entry name" value="AP_endonuc_2"/>
    <property type="match status" value="1"/>
</dbReference>
<dbReference type="RefSeq" id="WP_137329726.1">
    <property type="nucleotide sequence ID" value="NZ_CP040058.1"/>
</dbReference>
<reference evidence="2 3" key="1">
    <citation type="submission" date="2019-05" db="EMBL/GenBank/DDBJ databases">
        <title>Complete genome sequencing of Anaerostipes rhamnosivorans.</title>
        <authorList>
            <person name="Bui T.P.N."/>
            <person name="de Vos W.M."/>
        </authorList>
    </citation>
    <scope>NUCLEOTIDE SEQUENCE [LARGE SCALE GENOMIC DNA]</scope>
    <source>
        <strain evidence="2 3">1y2</strain>
    </source>
</reference>
<dbReference type="KEGG" id="arf:AR1Y2_3059"/>